<dbReference type="InParanoid" id="A0A6P8PW73"/>
<evidence type="ECO:0000256" key="7">
    <source>
        <dbReference type="ARBA" id="ARBA00023242"/>
    </source>
</evidence>
<dbReference type="Proteomes" id="UP000515159">
    <property type="component" value="Chromosome 16"/>
</dbReference>
<evidence type="ECO:0000256" key="3">
    <source>
        <dbReference type="ARBA" id="ARBA00022454"/>
    </source>
</evidence>
<keyword evidence="6" id="KW-0995">Kinetochore</keyword>
<keyword evidence="4" id="KW-0132">Cell division</keyword>
<evidence type="ECO:0000256" key="1">
    <source>
        <dbReference type="ARBA" id="ARBA00004123"/>
    </source>
</evidence>
<organism evidence="11 12">
    <name type="scientific">Geotrypetes seraphini</name>
    <name type="common">Gaboon caecilian</name>
    <name type="synonym">Caecilia seraphini</name>
    <dbReference type="NCBI Taxonomy" id="260995"/>
    <lineage>
        <taxon>Eukaryota</taxon>
        <taxon>Metazoa</taxon>
        <taxon>Chordata</taxon>
        <taxon>Craniata</taxon>
        <taxon>Vertebrata</taxon>
        <taxon>Euteleostomi</taxon>
        <taxon>Amphibia</taxon>
        <taxon>Gymnophiona</taxon>
        <taxon>Geotrypetes</taxon>
    </lineage>
</organism>
<accession>A0A6P8PW73</accession>
<keyword evidence="11" id="KW-1185">Reference proteome</keyword>
<dbReference type="AlphaFoldDB" id="A0A6P8PW73"/>
<dbReference type="GO" id="GO:0000444">
    <property type="term" value="C:MIS12/MIND type complex"/>
    <property type="evidence" value="ECO:0007669"/>
    <property type="project" value="InterPro"/>
</dbReference>
<dbReference type="CTD" id="11243"/>
<keyword evidence="3" id="KW-0158">Chromosome</keyword>
<evidence type="ECO:0000256" key="4">
    <source>
        <dbReference type="ARBA" id="ARBA00022618"/>
    </source>
</evidence>
<evidence type="ECO:0000256" key="10">
    <source>
        <dbReference type="SAM" id="MobiDB-lite"/>
    </source>
</evidence>
<name>A0A6P8PW73_GEOSA</name>
<evidence type="ECO:0000256" key="6">
    <source>
        <dbReference type="ARBA" id="ARBA00022838"/>
    </source>
</evidence>
<dbReference type="GO" id="GO:0007059">
    <property type="term" value="P:chromosome segregation"/>
    <property type="evidence" value="ECO:0007669"/>
    <property type="project" value="TreeGrafter"/>
</dbReference>
<dbReference type="GeneID" id="117349581"/>
<dbReference type="RefSeq" id="XP_033779063.1">
    <property type="nucleotide sequence ID" value="XM_033923172.1"/>
</dbReference>
<evidence type="ECO:0000256" key="8">
    <source>
        <dbReference type="ARBA" id="ARBA00023306"/>
    </source>
</evidence>
<comment type="subcellular location">
    <subcellularLocation>
        <location evidence="2">Chromosome</location>
        <location evidence="2">Centromere</location>
        <location evidence="2">Kinetochore</location>
    </subcellularLocation>
    <subcellularLocation>
        <location evidence="1">Nucleus</location>
    </subcellularLocation>
</comment>
<dbReference type="OrthoDB" id="18453at2759"/>
<evidence type="ECO:0000313" key="12">
    <source>
        <dbReference type="RefSeq" id="XP_033779063.1"/>
    </source>
</evidence>
<dbReference type="GO" id="GO:0051301">
    <property type="term" value="P:cell division"/>
    <property type="evidence" value="ECO:0007669"/>
    <property type="project" value="UniProtKB-KW"/>
</dbReference>
<dbReference type="Pfam" id="PF03980">
    <property type="entry name" value="Nnf1"/>
    <property type="match status" value="1"/>
</dbReference>
<dbReference type="KEGG" id="gsh:117349581"/>
<dbReference type="GO" id="GO:0005634">
    <property type="term" value="C:nucleus"/>
    <property type="evidence" value="ECO:0007669"/>
    <property type="project" value="UniProtKB-SubCell"/>
</dbReference>
<evidence type="ECO:0000256" key="9">
    <source>
        <dbReference type="ARBA" id="ARBA00023328"/>
    </source>
</evidence>
<sequence>MEAGEGAAEEEPGSGSSSSSSSRLLLFDSLVQRFLSALLEAGNYQRFVQCYQRFYKFQPEMTRSIFDQFIDRLQTSIKDEIEEIKQEGNLEKLFDSLDKLEEEAKQRTTPAWRPSGTPEEDLRSTLVPYYLQQKEFFQKSLQEREAENARLAQAVLTGRERIATMQQEIQERREAWQALSKAQKELVMAVVKPPE</sequence>
<protein>
    <submittedName>
        <fullName evidence="12">Polyamine-modulated factor 1</fullName>
    </submittedName>
</protein>
<reference evidence="12" key="1">
    <citation type="submission" date="2025-08" db="UniProtKB">
        <authorList>
            <consortium name="RefSeq"/>
        </authorList>
    </citation>
    <scope>IDENTIFICATION</scope>
</reference>
<keyword evidence="9" id="KW-0137">Centromere</keyword>
<dbReference type="FunCoup" id="A0A6P8PW73">
    <property type="interactions" value="1500"/>
</dbReference>
<dbReference type="PANTHER" id="PTHR15459:SF3">
    <property type="entry name" value="POLYAMINE-MODULATED FACTOR 1"/>
    <property type="match status" value="1"/>
</dbReference>
<evidence type="ECO:0000256" key="2">
    <source>
        <dbReference type="ARBA" id="ARBA00004629"/>
    </source>
</evidence>
<keyword evidence="8" id="KW-0131">Cell cycle</keyword>
<dbReference type="InterPro" id="IPR007128">
    <property type="entry name" value="PMF1/Nnf1"/>
</dbReference>
<proteinExistence type="predicted"/>
<keyword evidence="7" id="KW-0539">Nucleus</keyword>
<keyword evidence="5" id="KW-0498">Mitosis</keyword>
<gene>
    <name evidence="12" type="primary">PMF1</name>
</gene>
<evidence type="ECO:0000256" key="5">
    <source>
        <dbReference type="ARBA" id="ARBA00022776"/>
    </source>
</evidence>
<dbReference type="PANTHER" id="PTHR15459">
    <property type="entry name" value="POLYAMINE-MODULATED FACTOR 1"/>
    <property type="match status" value="1"/>
</dbReference>
<feature type="region of interest" description="Disordered" evidence="10">
    <location>
        <begin position="1"/>
        <end position="21"/>
    </location>
</feature>
<evidence type="ECO:0000313" key="11">
    <source>
        <dbReference type="Proteomes" id="UP000515159"/>
    </source>
</evidence>